<comment type="caution">
    <text evidence="4">The sequence shown here is derived from an EMBL/GenBank/DDBJ whole genome shotgun (WGS) entry which is preliminary data.</text>
</comment>
<dbReference type="EMBL" id="MU853753">
    <property type="protein sequence ID" value="KAK3945854.1"/>
    <property type="molecule type" value="Genomic_DNA"/>
</dbReference>
<feature type="chain" id="PRO_5042887146" evidence="2">
    <location>
        <begin position="19"/>
        <end position="387"/>
    </location>
</feature>
<dbReference type="Pfam" id="PF02469">
    <property type="entry name" value="Fasciclin"/>
    <property type="match status" value="2"/>
</dbReference>
<gene>
    <name evidence="4" type="ORF">QBC46DRAFT_61877</name>
</gene>
<evidence type="ECO:0000313" key="5">
    <source>
        <dbReference type="Proteomes" id="UP001303473"/>
    </source>
</evidence>
<name>A0AAN6NIP5_9PEZI</name>
<evidence type="ECO:0000259" key="3">
    <source>
        <dbReference type="PROSITE" id="PS50213"/>
    </source>
</evidence>
<dbReference type="PANTHER" id="PTHR10900:SF77">
    <property type="entry name" value="FI19380P1"/>
    <property type="match status" value="1"/>
</dbReference>
<feature type="domain" description="FAS1" evidence="3">
    <location>
        <begin position="21"/>
        <end position="200"/>
    </location>
</feature>
<evidence type="ECO:0000256" key="2">
    <source>
        <dbReference type="SAM" id="SignalP"/>
    </source>
</evidence>
<accession>A0AAN6NIP5</accession>
<dbReference type="Gene3D" id="2.30.180.10">
    <property type="entry name" value="FAS1 domain"/>
    <property type="match status" value="2"/>
</dbReference>
<feature type="domain" description="FAS1" evidence="3">
    <location>
        <begin position="203"/>
        <end position="330"/>
    </location>
</feature>
<evidence type="ECO:0000313" key="4">
    <source>
        <dbReference type="EMBL" id="KAK3945854.1"/>
    </source>
</evidence>
<protein>
    <submittedName>
        <fullName evidence="4">FAS1 domain-containing protein</fullName>
    </submittedName>
</protein>
<feature type="region of interest" description="Disordered" evidence="1">
    <location>
        <begin position="334"/>
        <end position="358"/>
    </location>
</feature>
<dbReference type="InterPro" id="IPR000782">
    <property type="entry name" value="FAS1_domain"/>
</dbReference>
<proteinExistence type="predicted"/>
<dbReference type="PANTHER" id="PTHR10900">
    <property type="entry name" value="PERIOSTIN-RELATED"/>
    <property type="match status" value="1"/>
</dbReference>
<dbReference type="InterPro" id="IPR036378">
    <property type="entry name" value="FAS1_dom_sf"/>
</dbReference>
<keyword evidence="2" id="KW-0732">Signal</keyword>
<dbReference type="SMART" id="SM00554">
    <property type="entry name" value="FAS1"/>
    <property type="match status" value="2"/>
</dbReference>
<keyword evidence="5" id="KW-1185">Reference proteome</keyword>
<organism evidence="4 5">
    <name type="scientific">Diplogelasinospora grovesii</name>
    <dbReference type="NCBI Taxonomy" id="303347"/>
    <lineage>
        <taxon>Eukaryota</taxon>
        <taxon>Fungi</taxon>
        <taxon>Dikarya</taxon>
        <taxon>Ascomycota</taxon>
        <taxon>Pezizomycotina</taxon>
        <taxon>Sordariomycetes</taxon>
        <taxon>Sordariomycetidae</taxon>
        <taxon>Sordariales</taxon>
        <taxon>Diplogelasinosporaceae</taxon>
        <taxon>Diplogelasinospora</taxon>
    </lineage>
</organism>
<dbReference type="InterPro" id="IPR050904">
    <property type="entry name" value="Adhesion/Biosynth-related"/>
</dbReference>
<reference evidence="5" key="1">
    <citation type="journal article" date="2023" name="Mol. Phylogenet. Evol.">
        <title>Genome-scale phylogeny and comparative genomics of the fungal order Sordariales.</title>
        <authorList>
            <person name="Hensen N."/>
            <person name="Bonometti L."/>
            <person name="Westerberg I."/>
            <person name="Brannstrom I.O."/>
            <person name="Guillou S."/>
            <person name="Cros-Aarteil S."/>
            <person name="Calhoun S."/>
            <person name="Haridas S."/>
            <person name="Kuo A."/>
            <person name="Mondo S."/>
            <person name="Pangilinan J."/>
            <person name="Riley R."/>
            <person name="LaButti K."/>
            <person name="Andreopoulos B."/>
            <person name="Lipzen A."/>
            <person name="Chen C."/>
            <person name="Yan M."/>
            <person name="Daum C."/>
            <person name="Ng V."/>
            <person name="Clum A."/>
            <person name="Steindorff A."/>
            <person name="Ohm R.A."/>
            <person name="Martin F."/>
            <person name="Silar P."/>
            <person name="Natvig D.O."/>
            <person name="Lalanne C."/>
            <person name="Gautier V."/>
            <person name="Ament-Velasquez S.L."/>
            <person name="Kruys A."/>
            <person name="Hutchinson M.I."/>
            <person name="Powell A.J."/>
            <person name="Barry K."/>
            <person name="Miller A.N."/>
            <person name="Grigoriev I.V."/>
            <person name="Debuchy R."/>
            <person name="Gladieux P."/>
            <person name="Hiltunen Thoren M."/>
            <person name="Johannesson H."/>
        </authorList>
    </citation>
    <scope>NUCLEOTIDE SEQUENCE [LARGE SCALE GENOMIC DNA]</scope>
    <source>
        <strain evidence="5">CBS 340.73</strain>
    </source>
</reference>
<dbReference type="SUPFAM" id="SSF82153">
    <property type="entry name" value="FAS1 domain"/>
    <property type="match status" value="2"/>
</dbReference>
<evidence type="ECO:0000256" key="1">
    <source>
        <dbReference type="SAM" id="MobiDB-lite"/>
    </source>
</evidence>
<dbReference type="AlphaFoldDB" id="A0AAN6NIP5"/>
<sequence length="387" mass="40100">MRSSSIAVALGLAQTAFCQQGTDLNTALSKYPETSTFQSLLQSNPQMITSTTPSNDKGGVTVLVPNNDAFTKFTNASGGTPITSQPTDKLINIFQYHVMAAPLTSANFTDPKGLMVPTLLTAEAYNNRTAGADLVNAYGSKAALGQVLYVSKDPISPLRLRVRQSATGVNLRGGEALNAGMDPVDGTWSGGRFQMVDTILTPPAPCSKTIGGQPRLSALDNAIDKTGIWPTIDHTNNITCLAPTDDAFKSAGNPDQKLNGTALTGAILFHALPFPLYTPYITSGMVVNSIAGLPITITVQNGDIYFNDAKVISPNVLTNNGLIHVLDKVMSPNGTAPSSTSTSSGTATSTPTTSASATGTAQNNAAKIGGDAAFGLLVTLAVGAMLF</sequence>
<feature type="signal peptide" evidence="2">
    <location>
        <begin position="1"/>
        <end position="18"/>
    </location>
</feature>
<dbReference type="PROSITE" id="PS50213">
    <property type="entry name" value="FAS1"/>
    <property type="match status" value="2"/>
</dbReference>
<dbReference type="Proteomes" id="UP001303473">
    <property type="component" value="Unassembled WGS sequence"/>
</dbReference>